<accession>A0A540NSN8</accession>
<reference evidence="2 3" key="1">
    <citation type="journal article" date="2019" name="G3 (Bethesda)">
        <title>Sequencing of a Wild Apple (Malus baccata) Genome Unravels the Differences Between Cultivated and Wild Apple Species Regarding Disease Resistance and Cold Tolerance.</title>
        <authorList>
            <person name="Chen X."/>
        </authorList>
    </citation>
    <scope>NUCLEOTIDE SEQUENCE [LARGE SCALE GENOMIC DNA]</scope>
    <source>
        <strain evidence="3">cv. Shandingzi</strain>
        <tissue evidence="2">Leaves</tissue>
    </source>
</reference>
<comment type="caution">
    <text evidence="2">The sequence shown here is derived from an EMBL/GenBank/DDBJ whole genome shotgun (WGS) entry which is preliminary data.</text>
</comment>
<protein>
    <submittedName>
        <fullName evidence="2">Uncharacterized protein</fullName>
    </submittedName>
</protein>
<dbReference type="Proteomes" id="UP000315295">
    <property type="component" value="Unassembled WGS sequence"/>
</dbReference>
<organism evidence="2 3">
    <name type="scientific">Malus baccata</name>
    <name type="common">Siberian crab apple</name>
    <name type="synonym">Pyrus baccata</name>
    <dbReference type="NCBI Taxonomy" id="106549"/>
    <lineage>
        <taxon>Eukaryota</taxon>
        <taxon>Viridiplantae</taxon>
        <taxon>Streptophyta</taxon>
        <taxon>Embryophyta</taxon>
        <taxon>Tracheophyta</taxon>
        <taxon>Spermatophyta</taxon>
        <taxon>Magnoliopsida</taxon>
        <taxon>eudicotyledons</taxon>
        <taxon>Gunneridae</taxon>
        <taxon>Pentapetalae</taxon>
        <taxon>rosids</taxon>
        <taxon>fabids</taxon>
        <taxon>Rosales</taxon>
        <taxon>Rosaceae</taxon>
        <taxon>Amygdaloideae</taxon>
        <taxon>Maleae</taxon>
        <taxon>Malus</taxon>
    </lineage>
</organism>
<evidence type="ECO:0000313" key="2">
    <source>
        <dbReference type="EMBL" id="TQE14052.1"/>
    </source>
</evidence>
<feature type="compositionally biased region" description="Acidic residues" evidence="1">
    <location>
        <begin position="228"/>
        <end position="243"/>
    </location>
</feature>
<feature type="compositionally biased region" description="Acidic residues" evidence="1">
    <location>
        <begin position="99"/>
        <end position="110"/>
    </location>
</feature>
<dbReference type="AlphaFoldDB" id="A0A540NSN8"/>
<proteinExistence type="predicted"/>
<evidence type="ECO:0000313" key="3">
    <source>
        <dbReference type="Proteomes" id="UP000315295"/>
    </source>
</evidence>
<gene>
    <name evidence="2" type="ORF">C1H46_000346</name>
</gene>
<feature type="compositionally biased region" description="Basic and acidic residues" evidence="1">
    <location>
        <begin position="208"/>
        <end position="227"/>
    </location>
</feature>
<evidence type="ECO:0000256" key="1">
    <source>
        <dbReference type="SAM" id="MobiDB-lite"/>
    </source>
</evidence>
<keyword evidence="3" id="KW-1185">Reference proteome</keyword>
<feature type="region of interest" description="Disordered" evidence="1">
    <location>
        <begin position="208"/>
        <end position="243"/>
    </location>
</feature>
<dbReference type="EMBL" id="VIEB01000006">
    <property type="protein sequence ID" value="TQE14052.1"/>
    <property type="molecule type" value="Genomic_DNA"/>
</dbReference>
<sequence>MVAQSVQLATREEEVYRGRVNNLSQAPHVLGLIREKFNEAELRAFEVTCFNYIQGVDELTFSGQLMHELSLRRVGNQGVKDPKAADPFNRRGKGRVEGDGEGDEEEEEEEVRGTKKVQRSGWGCKGFCMLFSYIENFEVEDNKEAADPRVVAIAVVIKEIVLIEALKELKVSFEWLAHEKEISDKNLVKKMEELSNVVAELRRVVMEKPVEENTKEEDEGKKDVGEKVEEDGEDEEEGKEEKK</sequence>
<feature type="region of interest" description="Disordered" evidence="1">
    <location>
        <begin position="77"/>
        <end position="115"/>
    </location>
</feature>
<name>A0A540NSN8_MALBA</name>